<evidence type="ECO:0000313" key="3">
    <source>
        <dbReference type="Proteomes" id="UP000283841"/>
    </source>
</evidence>
<feature type="transmembrane region" description="Helical" evidence="1">
    <location>
        <begin position="46"/>
        <end position="67"/>
    </location>
</feature>
<evidence type="ECO:0000313" key="2">
    <source>
        <dbReference type="EMBL" id="RWR00409.1"/>
    </source>
</evidence>
<keyword evidence="1" id="KW-0812">Transmembrane</keyword>
<organism evidence="2 3">
    <name type="scientific">Byssochlamys spectabilis</name>
    <name type="common">Paecilomyces variotii</name>
    <dbReference type="NCBI Taxonomy" id="264951"/>
    <lineage>
        <taxon>Eukaryota</taxon>
        <taxon>Fungi</taxon>
        <taxon>Dikarya</taxon>
        <taxon>Ascomycota</taxon>
        <taxon>Pezizomycotina</taxon>
        <taxon>Eurotiomycetes</taxon>
        <taxon>Eurotiomycetidae</taxon>
        <taxon>Eurotiales</taxon>
        <taxon>Thermoascaceae</taxon>
        <taxon>Paecilomyces</taxon>
    </lineage>
</organism>
<feature type="transmembrane region" description="Helical" evidence="1">
    <location>
        <begin position="88"/>
        <end position="109"/>
    </location>
</feature>
<comment type="caution">
    <text evidence="2">The sequence shown here is derived from an EMBL/GenBank/DDBJ whole genome shotgun (WGS) entry which is preliminary data.</text>
</comment>
<gene>
    <name evidence="2" type="ORF">C8Q69DRAFT_495635</name>
</gene>
<dbReference type="GeneID" id="39601513"/>
<name>A0A443I8M3_BYSSP</name>
<evidence type="ECO:0008006" key="4">
    <source>
        <dbReference type="Google" id="ProtNLM"/>
    </source>
</evidence>
<dbReference type="AlphaFoldDB" id="A0A443I8M3"/>
<protein>
    <recommendedName>
        <fullName evidence="4">MARVEL domain-containing protein</fullName>
    </recommendedName>
</protein>
<proteinExistence type="predicted"/>
<dbReference type="EMBL" id="RCNU01000001">
    <property type="protein sequence ID" value="RWR00409.1"/>
    <property type="molecule type" value="Genomic_DNA"/>
</dbReference>
<feature type="transmembrane region" description="Helical" evidence="1">
    <location>
        <begin position="129"/>
        <end position="154"/>
    </location>
</feature>
<keyword evidence="3" id="KW-1185">Reference proteome</keyword>
<evidence type="ECO:0000256" key="1">
    <source>
        <dbReference type="SAM" id="Phobius"/>
    </source>
</evidence>
<dbReference type="Proteomes" id="UP000283841">
    <property type="component" value="Unassembled WGS sequence"/>
</dbReference>
<reference evidence="2 3" key="1">
    <citation type="journal article" date="2018" name="Front. Microbiol.">
        <title>Genomic and genetic insights into a cosmopolitan fungus, Paecilomyces variotii (Eurotiales).</title>
        <authorList>
            <person name="Urquhart A.S."/>
            <person name="Mondo S.J."/>
            <person name="Makela M.R."/>
            <person name="Hane J.K."/>
            <person name="Wiebenga A."/>
            <person name="He G."/>
            <person name="Mihaltcheva S."/>
            <person name="Pangilinan J."/>
            <person name="Lipzen A."/>
            <person name="Barry K."/>
            <person name="de Vries R.P."/>
            <person name="Grigoriev I.V."/>
            <person name="Idnurm A."/>
        </authorList>
    </citation>
    <scope>NUCLEOTIDE SEQUENCE [LARGE SCALE GENOMIC DNA]</scope>
    <source>
        <strain evidence="2 3">CBS 101075</strain>
    </source>
</reference>
<dbReference type="VEuPathDB" id="FungiDB:C8Q69DRAFT_495635"/>
<sequence length="169" mass="18979">MATQEQIRKTKLLLRGPGLVLSMVFLVLISYCSIHRGWWTDLTTPLTIGVVTSLATLIVMSASLFYMHRSFGDMISGNSGYIFKKIPACTVPMLIDLILLNAWIWTVFFSVRHNKGRDTTKGMNQPPTALWTLAISCAVAECIICTLAPVHCFMEYRSRSVREKSATSW</sequence>
<keyword evidence="1" id="KW-0472">Membrane</keyword>
<dbReference type="RefSeq" id="XP_028490053.1">
    <property type="nucleotide sequence ID" value="XM_028632236.1"/>
</dbReference>
<feature type="transmembrane region" description="Helical" evidence="1">
    <location>
        <begin position="12"/>
        <end position="34"/>
    </location>
</feature>
<accession>A0A443I8M3</accession>
<keyword evidence="1" id="KW-1133">Transmembrane helix</keyword>